<sequence length="41" mass="4271">MKSMMLIASLLLLSACNTPSRVGLPDDRAQIEAGQAAGRAL</sequence>
<proteinExistence type="predicted"/>
<comment type="caution">
    <text evidence="1">The sequence shown here is derived from an EMBL/GenBank/DDBJ whole genome shotgun (WGS) entry which is preliminary data.</text>
</comment>
<feature type="non-terminal residue" evidence="1">
    <location>
        <position position="41"/>
    </location>
</feature>
<evidence type="ECO:0000313" key="1">
    <source>
        <dbReference type="EMBL" id="EPN63630.1"/>
    </source>
</evidence>
<dbReference type="Proteomes" id="UP000018849">
    <property type="component" value="Unassembled WGS sequence"/>
</dbReference>
<keyword evidence="1" id="KW-0449">Lipoprotein</keyword>
<organism evidence="1 2">
    <name type="scientific">Pseudomonas syringae pv. actinidiae ICMP 19096</name>
    <dbReference type="NCBI Taxonomy" id="1194405"/>
    <lineage>
        <taxon>Bacteria</taxon>
        <taxon>Pseudomonadati</taxon>
        <taxon>Pseudomonadota</taxon>
        <taxon>Gammaproteobacteria</taxon>
        <taxon>Pseudomonadales</taxon>
        <taxon>Pseudomonadaceae</taxon>
        <taxon>Pseudomonas</taxon>
        <taxon>Pseudomonas syringae</taxon>
    </lineage>
</organism>
<accession>A0A656K1S6</accession>
<dbReference type="PROSITE" id="PS51257">
    <property type="entry name" value="PROKAR_LIPOPROTEIN"/>
    <property type="match status" value="1"/>
</dbReference>
<dbReference type="AlphaFoldDB" id="A0A656K1S6"/>
<name>A0A656K1S6_PSESF</name>
<gene>
    <name evidence="1" type="ORF">A245_11612</name>
</gene>
<dbReference type="EMBL" id="AOKF01000975">
    <property type="protein sequence ID" value="EPN63630.1"/>
    <property type="molecule type" value="Genomic_DNA"/>
</dbReference>
<evidence type="ECO:0000313" key="2">
    <source>
        <dbReference type="Proteomes" id="UP000018849"/>
    </source>
</evidence>
<reference evidence="1 2" key="1">
    <citation type="journal article" date="2013" name="PLoS Pathog.">
        <title>Genomic analysis of the Kiwifruit pathogen Pseudomonas syringae pv. actinidiae provides insight into the origins of an emergent plant disease.</title>
        <authorList>
            <person name="McCann H.C."/>
            <person name="Rikkerink E.H."/>
            <person name="Bertels F."/>
            <person name="Fiers M."/>
            <person name="Lu A."/>
            <person name="Rees-George J."/>
            <person name="Andersen M.T."/>
            <person name="Gleave A.P."/>
            <person name="Haubold B."/>
            <person name="Wohlers M.W."/>
            <person name="Guttman D.S."/>
            <person name="Wang P.W."/>
            <person name="Straub C."/>
            <person name="Vanneste J.L."/>
            <person name="Rainey P.B."/>
            <person name="Templeton M.D."/>
        </authorList>
    </citation>
    <scope>NUCLEOTIDE SEQUENCE [LARGE SCALE GENOMIC DNA]</scope>
    <source>
        <strain evidence="1 2">ICMP 19096</strain>
    </source>
</reference>
<protein>
    <submittedName>
        <fullName evidence="1">Lipoprotein PslD</fullName>
    </submittedName>
</protein>